<dbReference type="Proteomes" id="UP000305196">
    <property type="component" value="Unassembled WGS sequence"/>
</dbReference>
<evidence type="ECO:0000313" key="2">
    <source>
        <dbReference type="Proteomes" id="UP000305196"/>
    </source>
</evidence>
<gene>
    <name evidence="1" type="ORF">PVC01_000129900</name>
</gene>
<dbReference type="InterPro" id="IPR008780">
    <property type="entry name" value="Plasmodium_Vir"/>
</dbReference>
<dbReference type="VEuPathDB" id="PlasmoDB:PVW1_140081900"/>
<dbReference type="Pfam" id="PF05795">
    <property type="entry name" value="Plasmodium_Vir"/>
    <property type="match status" value="1"/>
</dbReference>
<evidence type="ECO:0000313" key="1">
    <source>
        <dbReference type="EMBL" id="SCA60835.1"/>
    </source>
</evidence>
<sequence length="255" mass="29122">MRMLFQVLNGENNIMICKPLSYTIDRDTFYKNKLLFDYSQNHEHIKIHTAGYKTCSKQYKEHMEDYIRTYKDAYSNCYGKNENKYDCETFFSLFEGNQYDKLSSFHCVLSENSRATLEQPSVFGTHEPAQNEHYKVTTEVRDSVGHHSTAVDFNLESNPSSGIHQDQEKIQPVPIGETTEGGSSKTIAGSIAPVLGVSSFSLLLYKVTPVGGFINRLLGRNGNMYNNIDQIDEFNPYSDGMDPGSRRMNISYHRM</sequence>
<accession>A0A1G4EB06</accession>
<protein>
    <submittedName>
        <fullName evidence="1">Vir protein, putative</fullName>
    </submittedName>
</protein>
<dbReference type="VEuPathDB" id="PlasmoDB:PVPAM_000009100"/>
<reference evidence="1 2" key="1">
    <citation type="submission" date="2016-07" db="EMBL/GenBank/DDBJ databases">
        <authorList>
            <consortium name="Pathogen Informatics"/>
        </authorList>
    </citation>
    <scope>NUCLEOTIDE SEQUENCE [LARGE SCALE GENOMIC DNA]</scope>
</reference>
<proteinExistence type="predicted"/>
<dbReference type="VEuPathDB" id="PlasmoDB:PVP01_0005280"/>
<name>A0A1G4EB06_PLAVI</name>
<organism evidence="1 2">
    <name type="scientific">Plasmodium vivax</name>
    <name type="common">malaria parasite P. vivax</name>
    <dbReference type="NCBI Taxonomy" id="5855"/>
    <lineage>
        <taxon>Eukaryota</taxon>
        <taxon>Sar</taxon>
        <taxon>Alveolata</taxon>
        <taxon>Apicomplexa</taxon>
        <taxon>Aconoidasida</taxon>
        <taxon>Haemosporida</taxon>
        <taxon>Plasmodiidae</taxon>
        <taxon>Plasmodium</taxon>
        <taxon>Plasmodium (Plasmodium)</taxon>
    </lineage>
</organism>
<dbReference type="EMBL" id="FLYI01000512">
    <property type="protein sequence ID" value="SCA60835.1"/>
    <property type="molecule type" value="Genomic_DNA"/>
</dbReference>
<dbReference type="AlphaFoldDB" id="A0A1G4EB06"/>